<proteinExistence type="predicted"/>
<dbReference type="AlphaFoldDB" id="A0A653CK57"/>
<name>A0A653CK57_CALMS</name>
<accession>A0A653CK57</accession>
<reference evidence="1 2" key="1">
    <citation type="submission" date="2019-01" db="EMBL/GenBank/DDBJ databases">
        <authorList>
            <person name="Sayadi A."/>
        </authorList>
    </citation>
    <scope>NUCLEOTIDE SEQUENCE [LARGE SCALE GENOMIC DNA]</scope>
</reference>
<keyword evidence="2" id="KW-1185">Reference proteome</keyword>
<sequence>MPCVYTVTHPSANRAQGCCCPTIEGRRCSSRSHVGPQLH</sequence>
<protein>
    <submittedName>
        <fullName evidence="1">Uncharacterized protein</fullName>
    </submittedName>
</protein>
<evidence type="ECO:0000313" key="1">
    <source>
        <dbReference type="EMBL" id="VEN48086.1"/>
    </source>
</evidence>
<dbReference type="EMBL" id="CAACVG010008022">
    <property type="protein sequence ID" value="VEN48086.1"/>
    <property type="molecule type" value="Genomic_DNA"/>
</dbReference>
<dbReference type="Proteomes" id="UP000410492">
    <property type="component" value="Unassembled WGS sequence"/>
</dbReference>
<gene>
    <name evidence="1" type="ORF">CALMAC_LOCUS9670</name>
</gene>
<organism evidence="1 2">
    <name type="scientific">Callosobruchus maculatus</name>
    <name type="common">Southern cowpea weevil</name>
    <name type="synonym">Pulse bruchid</name>
    <dbReference type="NCBI Taxonomy" id="64391"/>
    <lineage>
        <taxon>Eukaryota</taxon>
        <taxon>Metazoa</taxon>
        <taxon>Ecdysozoa</taxon>
        <taxon>Arthropoda</taxon>
        <taxon>Hexapoda</taxon>
        <taxon>Insecta</taxon>
        <taxon>Pterygota</taxon>
        <taxon>Neoptera</taxon>
        <taxon>Endopterygota</taxon>
        <taxon>Coleoptera</taxon>
        <taxon>Polyphaga</taxon>
        <taxon>Cucujiformia</taxon>
        <taxon>Chrysomeloidea</taxon>
        <taxon>Chrysomelidae</taxon>
        <taxon>Bruchinae</taxon>
        <taxon>Bruchini</taxon>
        <taxon>Callosobruchus</taxon>
    </lineage>
</organism>
<evidence type="ECO:0000313" key="2">
    <source>
        <dbReference type="Proteomes" id="UP000410492"/>
    </source>
</evidence>